<reference evidence="2" key="1">
    <citation type="submission" date="2022-11" db="UniProtKB">
        <authorList>
            <consortium name="WormBaseParasite"/>
        </authorList>
    </citation>
    <scope>IDENTIFICATION</scope>
</reference>
<evidence type="ECO:0000313" key="1">
    <source>
        <dbReference type="Proteomes" id="UP000887565"/>
    </source>
</evidence>
<keyword evidence="1" id="KW-1185">Reference proteome</keyword>
<dbReference type="Proteomes" id="UP000887565">
    <property type="component" value="Unplaced"/>
</dbReference>
<evidence type="ECO:0000313" key="2">
    <source>
        <dbReference type="WBParaSite" id="nRc.2.0.1.t34587-RA"/>
    </source>
</evidence>
<name>A0A915K766_ROMCU</name>
<organism evidence="1 2">
    <name type="scientific">Romanomermis culicivorax</name>
    <name type="common">Nematode worm</name>
    <dbReference type="NCBI Taxonomy" id="13658"/>
    <lineage>
        <taxon>Eukaryota</taxon>
        <taxon>Metazoa</taxon>
        <taxon>Ecdysozoa</taxon>
        <taxon>Nematoda</taxon>
        <taxon>Enoplea</taxon>
        <taxon>Dorylaimia</taxon>
        <taxon>Mermithida</taxon>
        <taxon>Mermithoidea</taxon>
        <taxon>Mermithidae</taxon>
        <taxon>Romanomermis</taxon>
    </lineage>
</organism>
<dbReference type="WBParaSite" id="nRc.2.0.1.t34587-RA">
    <property type="protein sequence ID" value="nRc.2.0.1.t34587-RA"/>
    <property type="gene ID" value="nRc.2.0.1.g34587"/>
</dbReference>
<sequence length="89" mass="10015">MNARNKERFVERVKADKSNEAHHPLSLTVKYGSTGTEKTLLPYPSMQRRVSSSLIKYSTVVLKSPLMDNSFNAKAMLLQMNNIIGKCAK</sequence>
<proteinExistence type="predicted"/>
<dbReference type="AlphaFoldDB" id="A0A915K766"/>
<accession>A0A915K766</accession>
<protein>
    <submittedName>
        <fullName evidence="2">Uncharacterized protein</fullName>
    </submittedName>
</protein>